<keyword evidence="2" id="KW-1185">Reference proteome</keyword>
<protein>
    <submittedName>
        <fullName evidence="1">Uncharacterized protein</fullName>
    </submittedName>
</protein>
<organism evidence="1 2">
    <name type="scientific">Intoshia linei</name>
    <dbReference type="NCBI Taxonomy" id="1819745"/>
    <lineage>
        <taxon>Eukaryota</taxon>
        <taxon>Metazoa</taxon>
        <taxon>Spiralia</taxon>
        <taxon>Lophotrochozoa</taxon>
        <taxon>Mesozoa</taxon>
        <taxon>Orthonectida</taxon>
        <taxon>Rhopaluridae</taxon>
        <taxon>Intoshia</taxon>
    </lineage>
</organism>
<dbReference type="EMBL" id="LWCA01000036">
    <property type="protein sequence ID" value="OAF71632.1"/>
    <property type="molecule type" value="Genomic_DNA"/>
</dbReference>
<reference evidence="1 2" key="1">
    <citation type="submission" date="2016-04" db="EMBL/GenBank/DDBJ databases">
        <title>The genome of Intoshia linei affirms orthonectids as highly simplified spiralians.</title>
        <authorList>
            <person name="Mikhailov K.V."/>
            <person name="Slusarev G.S."/>
            <person name="Nikitin M.A."/>
            <person name="Logacheva M.D."/>
            <person name="Penin A."/>
            <person name="Aleoshin V."/>
            <person name="Panchin Y.V."/>
        </authorList>
    </citation>
    <scope>NUCLEOTIDE SEQUENCE [LARGE SCALE GENOMIC DNA]</scope>
    <source>
        <strain evidence="1">Intl2013</strain>
        <tissue evidence="1">Whole animal</tissue>
    </source>
</reference>
<name>A0A177BDC7_9BILA</name>
<dbReference type="AlphaFoldDB" id="A0A177BDC7"/>
<dbReference type="Proteomes" id="UP000078046">
    <property type="component" value="Unassembled WGS sequence"/>
</dbReference>
<evidence type="ECO:0000313" key="2">
    <source>
        <dbReference type="Proteomes" id="UP000078046"/>
    </source>
</evidence>
<gene>
    <name evidence="1" type="ORF">A3Q56_00606</name>
</gene>
<accession>A0A177BDC7</accession>
<sequence>MASIITNTSIRKINKILKLSNKESNIPSKSALFYNINKILKTVKETLINDVASFNQNLCLYFDGKKIIRYDGHKTDKLAV</sequence>
<comment type="caution">
    <text evidence="1">The sequence shown here is derived from an EMBL/GenBank/DDBJ whole genome shotgun (WGS) entry which is preliminary data.</text>
</comment>
<evidence type="ECO:0000313" key="1">
    <source>
        <dbReference type="EMBL" id="OAF71632.1"/>
    </source>
</evidence>
<proteinExistence type="predicted"/>